<name>A0ACB0XZX4_MELEN</name>
<protein>
    <submittedName>
        <fullName evidence="1">Uncharacterized protein</fullName>
    </submittedName>
</protein>
<reference evidence="1" key="1">
    <citation type="submission" date="2023-11" db="EMBL/GenBank/DDBJ databases">
        <authorList>
            <person name="Poullet M."/>
        </authorList>
    </citation>
    <scope>NUCLEOTIDE SEQUENCE</scope>
    <source>
        <strain evidence="1">E1834</strain>
    </source>
</reference>
<dbReference type="Proteomes" id="UP001497535">
    <property type="component" value="Unassembled WGS sequence"/>
</dbReference>
<organism evidence="1 2">
    <name type="scientific">Meloidogyne enterolobii</name>
    <name type="common">Root-knot nematode worm</name>
    <name type="synonym">Meloidogyne mayaguensis</name>
    <dbReference type="NCBI Taxonomy" id="390850"/>
    <lineage>
        <taxon>Eukaryota</taxon>
        <taxon>Metazoa</taxon>
        <taxon>Ecdysozoa</taxon>
        <taxon>Nematoda</taxon>
        <taxon>Chromadorea</taxon>
        <taxon>Rhabditida</taxon>
        <taxon>Tylenchina</taxon>
        <taxon>Tylenchomorpha</taxon>
        <taxon>Tylenchoidea</taxon>
        <taxon>Meloidogynidae</taxon>
        <taxon>Meloidogyninae</taxon>
        <taxon>Meloidogyne</taxon>
    </lineage>
</organism>
<dbReference type="EMBL" id="CAVMJV010000004">
    <property type="protein sequence ID" value="CAK5025575.1"/>
    <property type="molecule type" value="Genomic_DNA"/>
</dbReference>
<keyword evidence="2" id="KW-1185">Reference proteome</keyword>
<evidence type="ECO:0000313" key="2">
    <source>
        <dbReference type="Proteomes" id="UP001497535"/>
    </source>
</evidence>
<evidence type="ECO:0000313" key="1">
    <source>
        <dbReference type="EMBL" id="CAK5025575.1"/>
    </source>
</evidence>
<sequence>MLGANFFYFLLSFFKESEWRDALKEKDLGNEAYKKKDFAKAHEHYDKAIELDPNNIVFYNNKAAVFFEEGKYGECISMCTKAAEVGRENRADYKQIAKAYARIGNSYMKQDDQSQALHWIEKSLSEHRDPEIVKKQKELEKLVKEKERLAYIDPKISEEEKTRGNELFKKGDYPGAMKHYNEALKRNPDNHVLYSNRAACYTKLMEFQRAIDDCDTCIKRDPKFVKAYIRKGAALYAMREYSRAQKAYEDAMTIDPNNQEAIDGFTNCIRSNDEDPEKARERALQDPEVQEILRDPGMRMLLEQMSQDPNAAREHLKNPDIFSKLMKLRQAGIIQMR</sequence>
<comment type="caution">
    <text evidence="1">The sequence shown here is derived from an EMBL/GenBank/DDBJ whole genome shotgun (WGS) entry which is preliminary data.</text>
</comment>
<proteinExistence type="predicted"/>
<accession>A0ACB0XZX4</accession>
<gene>
    <name evidence="1" type="ORF">MENTE1834_LOCUS5824</name>
</gene>